<dbReference type="Proteomes" id="UP001302806">
    <property type="component" value="Chromosome"/>
</dbReference>
<dbReference type="PANTHER" id="PTHR22901">
    <property type="entry name" value="SIALATE O-ACETYLESTERASE"/>
    <property type="match status" value="1"/>
</dbReference>
<dbReference type="InterPro" id="IPR036514">
    <property type="entry name" value="SGNH_hydro_sf"/>
</dbReference>
<dbReference type="InterPro" id="IPR008979">
    <property type="entry name" value="Galactose-bd-like_sf"/>
</dbReference>
<dbReference type="Pfam" id="PF03629">
    <property type="entry name" value="SASA"/>
    <property type="match status" value="2"/>
</dbReference>
<gene>
    <name evidence="3" type="ORF">RHP51_01910</name>
</gene>
<accession>A0ABY9XU93</accession>
<dbReference type="EMBL" id="CP134537">
    <property type="protein sequence ID" value="WNH09521.1"/>
    <property type="molecule type" value="Genomic_DNA"/>
</dbReference>
<dbReference type="Gene3D" id="2.60.120.260">
    <property type="entry name" value="Galactose-binding domain-like"/>
    <property type="match status" value="1"/>
</dbReference>
<dbReference type="InterPro" id="IPR005181">
    <property type="entry name" value="SASA"/>
</dbReference>
<proteinExistence type="predicted"/>
<dbReference type="RefSeq" id="WP_415865980.1">
    <property type="nucleotide sequence ID" value="NZ_CP134537.1"/>
</dbReference>
<dbReference type="InterPro" id="IPR039329">
    <property type="entry name" value="SIAE"/>
</dbReference>
<organism evidence="3 4">
    <name type="scientific">Thalassobellus suaedae</name>
    <dbReference type="NCBI Taxonomy" id="3074124"/>
    <lineage>
        <taxon>Bacteria</taxon>
        <taxon>Pseudomonadati</taxon>
        <taxon>Bacteroidota</taxon>
        <taxon>Flavobacteriia</taxon>
        <taxon>Flavobacteriales</taxon>
        <taxon>Flavobacteriaceae</taxon>
        <taxon>Thalassobellus</taxon>
    </lineage>
</organism>
<keyword evidence="1" id="KW-0378">Hydrolase</keyword>
<sequence length="466" mass="53023">MKLVFSLLFFVFTIFSYGNVELPLLFSDGMVLQRNKPIPVWGLADANEKIVIRFNNQIVRTRANKKGAWKVSLKPEVAGGPYTLSVKGNNTMTLNNVLVGEVWICSGQSNMEFTVNRAMNFKEELKDANYPMIRHFLVEKDMASKPESKLKSGNWEICDKTTVGDFSAVAYFFAKKIYNELKIPVGIIHSSWGGTHVETWTSRGAFEGSDEFKNMIAKMPNIDIDSLLEKQMQLITDKVEKIQGSKVSAENESSYKDIEYNDVNLPEMHAPELWENQQLTNLDGTVWMRKTIELSKEDVNKEGYLELAKIDDQDSTYVNGTFVGTTKRYDEKRAYNIPEHVLKEGKNVIAIKIFDYAGGGGIWGEASNLKLTTQNTVISLAGLWKFNVVDIKSQVSPNSYPSLLYNAMINPLIPYAFQGVLWYQGEANVNRAEQYKKAFPLMIEDWRAKWNQVPFPFLFCAIIKLR</sequence>
<evidence type="ECO:0000313" key="4">
    <source>
        <dbReference type="Proteomes" id="UP001302806"/>
    </source>
</evidence>
<protein>
    <submittedName>
        <fullName evidence="3">Sialate O-acetylesterase</fullName>
    </submittedName>
</protein>
<feature type="domain" description="Sialate O-acetylesterase" evidence="2">
    <location>
        <begin position="405"/>
        <end position="463"/>
    </location>
</feature>
<feature type="domain" description="Sialate O-acetylesterase" evidence="2">
    <location>
        <begin position="101"/>
        <end position="220"/>
    </location>
</feature>
<name>A0ABY9XU93_9FLAO</name>
<dbReference type="SUPFAM" id="SSF52266">
    <property type="entry name" value="SGNH hydrolase"/>
    <property type="match status" value="1"/>
</dbReference>
<evidence type="ECO:0000259" key="2">
    <source>
        <dbReference type="Pfam" id="PF03629"/>
    </source>
</evidence>
<evidence type="ECO:0000256" key="1">
    <source>
        <dbReference type="ARBA" id="ARBA00022801"/>
    </source>
</evidence>
<dbReference type="Gene3D" id="3.40.50.1110">
    <property type="entry name" value="SGNH hydrolase"/>
    <property type="match status" value="2"/>
</dbReference>
<dbReference type="PANTHER" id="PTHR22901:SF0">
    <property type="entry name" value="SIALATE O-ACETYLESTERASE"/>
    <property type="match status" value="1"/>
</dbReference>
<reference evidence="3 4" key="1">
    <citation type="submission" date="2023-09" db="EMBL/GenBank/DDBJ databases">
        <title>Thalassobella suaedae gen. nov., sp. nov., a marine bacterium of the family Flavobacteriaceae isolated from a halophyte Suaeda japonica.</title>
        <authorList>
            <person name="Lee S.Y."/>
            <person name="Hwang C.Y."/>
        </authorList>
    </citation>
    <scope>NUCLEOTIDE SEQUENCE [LARGE SCALE GENOMIC DNA]</scope>
    <source>
        <strain evidence="3 4">HL-DH14</strain>
    </source>
</reference>
<dbReference type="SUPFAM" id="SSF49785">
    <property type="entry name" value="Galactose-binding domain-like"/>
    <property type="match status" value="1"/>
</dbReference>
<evidence type="ECO:0000313" key="3">
    <source>
        <dbReference type="EMBL" id="WNH09521.1"/>
    </source>
</evidence>